<dbReference type="PANTHER" id="PTHR11474:SF125">
    <property type="entry name" value="N-ACETYL-6-HYDROXYTRYPTOPHAN OXIDASE IVOB-RELATED"/>
    <property type="match status" value="1"/>
</dbReference>
<feature type="domain" description="Tyrosinase copper-binding" evidence="5">
    <location>
        <begin position="326"/>
        <end position="337"/>
    </location>
</feature>
<feature type="chain" id="PRO_5046577705" description="Tyrosinase copper-binding domain-containing protein" evidence="3">
    <location>
        <begin position="18"/>
        <end position="408"/>
    </location>
</feature>
<proteinExistence type="predicted"/>
<dbReference type="Proteomes" id="UP001305779">
    <property type="component" value="Unassembled WGS sequence"/>
</dbReference>
<keyword evidence="7" id="KW-1185">Reference proteome</keyword>
<keyword evidence="1" id="KW-0479">Metal-binding</keyword>
<dbReference type="PRINTS" id="PR00092">
    <property type="entry name" value="TYROSINASE"/>
</dbReference>
<keyword evidence="2" id="KW-0560">Oxidoreductase</keyword>
<dbReference type="SUPFAM" id="SSF48056">
    <property type="entry name" value="Di-copper centre-containing domain"/>
    <property type="match status" value="1"/>
</dbReference>
<evidence type="ECO:0000256" key="1">
    <source>
        <dbReference type="ARBA" id="ARBA00022723"/>
    </source>
</evidence>
<evidence type="ECO:0000259" key="4">
    <source>
        <dbReference type="PROSITE" id="PS00497"/>
    </source>
</evidence>
<organism evidence="6 7">
    <name type="scientific">Zasmidium cellare</name>
    <name type="common">Wine cellar mold</name>
    <name type="synonym">Racodium cellare</name>
    <dbReference type="NCBI Taxonomy" id="395010"/>
    <lineage>
        <taxon>Eukaryota</taxon>
        <taxon>Fungi</taxon>
        <taxon>Dikarya</taxon>
        <taxon>Ascomycota</taxon>
        <taxon>Pezizomycotina</taxon>
        <taxon>Dothideomycetes</taxon>
        <taxon>Dothideomycetidae</taxon>
        <taxon>Mycosphaerellales</taxon>
        <taxon>Mycosphaerellaceae</taxon>
        <taxon>Zasmidium</taxon>
    </lineage>
</organism>
<dbReference type="InterPro" id="IPR002227">
    <property type="entry name" value="Tyrosinase_Cu-bd"/>
</dbReference>
<dbReference type="Pfam" id="PF00264">
    <property type="entry name" value="Tyrosinase"/>
    <property type="match status" value="1"/>
</dbReference>
<reference evidence="6 7" key="1">
    <citation type="journal article" date="2023" name="G3 (Bethesda)">
        <title>A chromosome-level genome assembly of Zasmidium syzygii isolated from banana leaves.</title>
        <authorList>
            <person name="van Westerhoven A.C."/>
            <person name="Mehrabi R."/>
            <person name="Talebi R."/>
            <person name="Steentjes M.B.F."/>
            <person name="Corcolon B."/>
            <person name="Chong P.A."/>
            <person name="Kema G.H.J."/>
            <person name="Seidl M.F."/>
        </authorList>
    </citation>
    <scope>NUCLEOTIDE SEQUENCE [LARGE SCALE GENOMIC DNA]</scope>
    <source>
        <strain evidence="6 7">P124</strain>
    </source>
</reference>
<dbReference type="InterPro" id="IPR050316">
    <property type="entry name" value="Tyrosinase/Hemocyanin"/>
</dbReference>
<comment type="caution">
    <text evidence="6">The sequence shown here is derived from an EMBL/GenBank/DDBJ whole genome shotgun (WGS) entry which is preliminary data.</text>
</comment>
<dbReference type="Gene3D" id="1.10.1280.10">
    <property type="entry name" value="Di-copper center containing domain from catechol oxidase"/>
    <property type="match status" value="1"/>
</dbReference>
<feature type="signal peptide" evidence="3">
    <location>
        <begin position="1"/>
        <end position="17"/>
    </location>
</feature>
<evidence type="ECO:0000313" key="6">
    <source>
        <dbReference type="EMBL" id="KAK4495154.1"/>
    </source>
</evidence>
<name>A0ABR0E168_ZASCE</name>
<dbReference type="PROSITE" id="PS00498">
    <property type="entry name" value="TYROSINASE_2"/>
    <property type="match status" value="1"/>
</dbReference>
<dbReference type="PROSITE" id="PS00497">
    <property type="entry name" value="TYROSINASE_1"/>
    <property type="match status" value="1"/>
</dbReference>
<protein>
    <recommendedName>
        <fullName evidence="4 5">Tyrosinase copper-binding domain-containing protein</fullName>
    </recommendedName>
</protein>
<evidence type="ECO:0000256" key="2">
    <source>
        <dbReference type="ARBA" id="ARBA00023002"/>
    </source>
</evidence>
<keyword evidence="3" id="KW-0732">Signal</keyword>
<evidence type="ECO:0000256" key="3">
    <source>
        <dbReference type="SAM" id="SignalP"/>
    </source>
</evidence>
<dbReference type="InterPro" id="IPR008922">
    <property type="entry name" value="Di-copper_centre_dom_sf"/>
</dbReference>
<feature type="domain" description="Tyrosinase copper-binding" evidence="4">
    <location>
        <begin position="129"/>
        <end position="146"/>
    </location>
</feature>
<evidence type="ECO:0000313" key="7">
    <source>
        <dbReference type="Proteomes" id="UP001305779"/>
    </source>
</evidence>
<dbReference type="EMBL" id="JAXOVC010000012">
    <property type="protein sequence ID" value="KAK4495154.1"/>
    <property type="molecule type" value="Genomic_DNA"/>
</dbReference>
<dbReference type="PANTHER" id="PTHR11474">
    <property type="entry name" value="TYROSINASE FAMILY MEMBER"/>
    <property type="match status" value="1"/>
</dbReference>
<accession>A0ABR0E168</accession>
<evidence type="ECO:0000259" key="5">
    <source>
        <dbReference type="PROSITE" id="PS00498"/>
    </source>
</evidence>
<sequence length="408" mass="45367">MRFFLVAWWLLVTFTAALPPWSHSLRQKEKLSHWLPASTNGTDALARNALRNTEKYLRASRNGTSNCTFDAVKKRVEWDSLCDDEKRDYIKAVRCLQTKPSISGDLVPGARNRYDDFVGTHINQTLSIHSTGNFLTWHRYFLATYETALREECGFKAPLPYVNWARYSNSVIDAPLFDGSDTSISDNGAYVPGRATMHFPSDNSSLVSLPPSEGGGCITSGPFKDYKINLGPIALLGVNTTSSNPQKDGLGYNPRCIRRDLSVNAASGASDFNTTKLIAHSETIAAFQDEMQGPFGYGIPEFGVHASGHYIISGDPGSDFYTSPGDPWFFLHHAQIDRVYWTWQMQVWEKIEERQSSIAGTITFLNTPPSRNATVEDRIALGVNDGFKGLEIKEALSTVAGPFCYVYE</sequence>
<gene>
    <name evidence="6" type="ORF">PRZ48_013481</name>
</gene>